<dbReference type="InterPro" id="IPR050951">
    <property type="entry name" value="Retrovirus_Pol_polyprotein"/>
</dbReference>
<dbReference type="PANTHER" id="PTHR37984:SF5">
    <property type="entry name" value="PROTEIN NYNRIN-LIKE"/>
    <property type="match status" value="1"/>
</dbReference>
<keyword evidence="3" id="KW-1185">Reference proteome</keyword>
<dbReference type="CDD" id="cd01647">
    <property type="entry name" value="RT_LTR"/>
    <property type="match status" value="1"/>
</dbReference>
<dbReference type="Gene3D" id="3.30.70.270">
    <property type="match status" value="1"/>
</dbReference>
<name>A0A0C2J8Z3_THEKT</name>
<organism evidence="2 3">
    <name type="scientific">Thelohanellus kitauei</name>
    <name type="common">Myxosporean</name>
    <dbReference type="NCBI Taxonomy" id="669202"/>
    <lineage>
        <taxon>Eukaryota</taxon>
        <taxon>Metazoa</taxon>
        <taxon>Cnidaria</taxon>
        <taxon>Myxozoa</taxon>
        <taxon>Myxosporea</taxon>
        <taxon>Bivalvulida</taxon>
        <taxon>Platysporina</taxon>
        <taxon>Myxobolidae</taxon>
        <taxon>Thelohanellus</taxon>
    </lineage>
</organism>
<dbReference type="SUPFAM" id="SSF56672">
    <property type="entry name" value="DNA/RNA polymerases"/>
    <property type="match status" value="1"/>
</dbReference>
<dbReference type="Proteomes" id="UP000031668">
    <property type="component" value="Unassembled WGS sequence"/>
</dbReference>
<dbReference type="OrthoDB" id="5972177at2759"/>
<dbReference type="InterPro" id="IPR043128">
    <property type="entry name" value="Rev_trsase/Diguanyl_cyclase"/>
</dbReference>
<evidence type="ECO:0000313" key="2">
    <source>
        <dbReference type="EMBL" id="KII74279.1"/>
    </source>
</evidence>
<reference evidence="2 3" key="1">
    <citation type="journal article" date="2014" name="Genome Biol. Evol.">
        <title>The genome of the myxosporean Thelohanellus kitauei shows adaptations to nutrient acquisition within its fish host.</title>
        <authorList>
            <person name="Yang Y."/>
            <person name="Xiong J."/>
            <person name="Zhou Z."/>
            <person name="Huo F."/>
            <person name="Miao W."/>
            <person name="Ran C."/>
            <person name="Liu Y."/>
            <person name="Zhang J."/>
            <person name="Feng J."/>
            <person name="Wang M."/>
            <person name="Wang M."/>
            <person name="Wang L."/>
            <person name="Yao B."/>
        </authorList>
    </citation>
    <scope>NUCLEOTIDE SEQUENCE [LARGE SCALE GENOMIC DNA]</scope>
    <source>
        <strain evidence="2">Wuqing</strain>
    </source>
</reference>
<dbReference type="InterPro" id="IPR000477">
    <property type="entry name" value="RT_dom"/>
</dbReference>
<accession>A0A0C2J8Z3</accession>
<dbReference type="Pfam" id="PF00078">
    <property type="entry name" value="RVT_1"/>
    <property type="match status" value="1"/>
</dbReference>
<gene>
    <name evidence="2" type="ORF">RF11_14763</name>
</gene>
<protein>
    <submittedName>
        <fullName evidence="2">Transposon Ty3-I Gag-Pol polyprotein</fullName>
    </submittedName>
</protein>
<evidence type="ECO:0000313" key="3">
    <source>
        <dbReference type="Proteomes" id="UP000031668"/>
    </source>
</evidence>
<dbReference type="PROSITE" id="PS50878">
    <property type="entry name" value="RT_POL"/>
    <property type="match status" value="1"/>
</dbReference>
<dbReference type="Gene3D" id="3.10.10.10">
    <property type="entry name" value="HIV Type 1 Reverse Transcriptase, subunit A, domain 1"/>
    <property type="match status" value="1"/>
</dbReference>
<sequence length="291" mass="33094">MGLNVNKLHTDQAGLNSQTKLERILETYKEVFTNNTRGIKGYTTSIKLRSACNPKVFKPRNVPYAVRNQVEQELERLSNEGILQKFDDVSSPLSWASPIVVIEKPNGQLRICGDFKVSINKHIDYLPYPLPTFRDILEKIKGGQRFSVIDLKEAYLQIPLDEQASNLTVISTHSGFFKFKRLPFGISSAPSIFQNFMDTLLHGINNVTCYIDDIIITGTDDKNHLQNLERVLNKLKEFNVTTSIDKCKFFQSEVKFLGHIINKEGVRPIDERITPILNLPAPKNVAELKSF</sequence>
<dbReference type="EMBL" id="JWZT01000475">
    <property type="protein sequence ID" value="KII74279.1"/>
    <property type="molecule type" value="Genomic_DNA"/>
</dbReference>
<dbReference type="InterPro" id="IPR043502">
    <property type="entry name" value="DNA/RNA_pol_sf"/>
</dbReference>
<dbReference type="AlphaFoldDB" id="A0A0C2J8Z3"/>
<comment type="caution">
    <text evidence="2">The sequence shown here is derived from an EMBL/GenBank/DDBJ whole genome shotgun (WGS) entry which is preliminary data.</text>
</comment>
<feature type="domain" description="Reverse transcriptase" evidence="1">
    <location>
        <begin position="83"/>
        <end position="261"/>
    </location>
</feature>
<proteinExistence type="predicted"/>
<evidence type="ECO:0000259" key="1">
    <source>
        <dbReference type="PROSITE" id="PS50878"/>
    </source>
</evidence>
<dbReference type="OMA" id="RTHEEYY"/>
<dbReference type="PANTHER" id="PTHR37984">
    <property type="entry name" value="PROTEIN CBG26694"/>
    <property type="match status" value="1"/>
</dbReference>